<name>A0AAU8U5H8_9LACT</name>
<evidence type="ECO:0000256" key="1">
    <source>
        <dbReference type="SAM" id="Phobius"/>
    </source>
</evidence>
<evidence type="ECO:0000259" key="2">
    <source>
        <dbReference type="Pfam" id="PF11797"/>
    </source>
</evidence>
<keyword evidence="1" id="KW-0472">Membrane</keyword>
<protein>
    <recommendedName>
        <fullName evidence="2">WxL Interacting Protein host binding domain-containing protein</fullName>
    </recommendedName>
</protein>
<dbReference type="Pfam" id="PF11797">
    <property type="entry name" value="WxLIP_HBD"/>
    <property type="match status" value="1"/>
</dbReference>
<reference evidence="3 4" key="1">
    <citation type="journal article" date="2016" name="Genome Announc.">
        <title>Complete Genome Sequences of Aerococcus christensenii CCUG 28831T, Aerococcus sanguinicola CCUG 43001T, Aerococcus urinae CCUG 36881T, Aerococcus urinaeequi CCUG 28094T, Aerococcus urinaehominis CCUG 42038 BT, and Aerococcus viridans CCUG 4311T.</title>
        <authorList>
            <person name="Carkaci D."/>
            <person name="Dargis R."/>
            <person name="Nielsen X.C."/>
            <person name="Skovgaard O."/>
            <person name="Fuursted K."/>
            <person name="Christensen J.J."/>
        </authorList>
    </citation>
    <scope>NUCLEOTIDE SEQUENCE [LARGE SCALE GENOMIC DNA]</scope>
    <source>
        <strain evidence="3 4">CCUG4311</strain>
    </source>
</reference>
<gene>
    <name evidence="3" type="ORF">AWM76_07360</name>
</gene>
<reference evidence="4" key="2">
    <citation type="submission" date="2016-01" db="EMBL/GenBank/DDBJ databases">
        <title>Six Aerococcus type strain genome sequencing and assembly using PacBio and Illumina Hiseq.</title>
        <authorList>
            <person name="Carkaci D."/>
            <person name="Dargis R."/>
            <person name="Nielsen X.C."/>
            <person name="Skovgaard O."/>
            <person name="Fuursted K."/>
            <person name="Christensen J.J."/>
        </authorList>
    </citation>
    <scope>NUCLEOTIDE SEQUENCE [LARGE SCALE GENOMIC DNA]</scope>
    <source>
        <strain evidence="4">CCUG4311</strain>
    </source>
</reference>
<proteinExistence type="predicted"/>
<dbReference type="KEGG" id="avs:AWM76_07360"/>
<feature type="domain" description="WxL Interacting Protein host binding" evidence="2">
    <location>
        <begin position="1"/>
        <end position="132"/>
    </location>
</feature>
<keyword evidence="1" id="KW-1133">Transmembrane helix</keyword>
<organism evidence="3 4">
    <name type="scientific">Aerococcus viridans</name>
    <dbReference type="NCBI Taxonomy" id="1377"/>
    <lineage>
        <taxon>Bacteria</taxon>
        <taxon>Bacillati</taxon>
        <taxon>Bacillota</taxon>
        <taxon>Bacilli</taxon>
        <taxon>Lactobacillales</taxon>
        <taxon>Aerococcaceae</taxon>
        <taxon>Aerococcus</taxon>
    </lineage>
</organism>
<keyword evidence="1" id="KW-0812">Transmembrane</keyword>
<evidence type="ECO:0000313" key="4">
    <source>
        <dbReference type="Proteomes" id="UP000066986"/>
    </source>
</evidence>
<dbReference type="EMBL" id="CP014164">
    <property type="protein sequence ID" value="AMC01380.1"/>
    <property type="molecule type" value="Genomic_DNA"/>
</dbReference>
<dbReference type="Proteomes" id="UP000066986">
    <property type="component" value="Chromosome"/>
</dbReference>
<feature type="transmembrane region" description="Helical" evidence="1">
    <location>
        <begin position="149"/>
        <end position="168"/>
    </location>
</feature>
<dbReference type="InterPro" id="IPR021759">
    <property type="entry name" value="WxLIP_HBD"/>
</dbReference>
<evidence type="ECO:0000313" key="3">
    <source>
        <dbReference type="EMBL" id="AMC01380.1"/>
    </source>
</evidence>
<dbReference type="RefSeq" id="WP_003141966.1">
    <property type="nucleotide sequence ID" value="NZ_CP014164.1"/>
</dbReference>
<sequence length="173" mass="19780">MQINNQYAYVIGLQVTEDEDHEANSNLNLTGIEPSLVNYQTAVVTKLQNDQPFILGNIDIEAEVYDADAQEAIKTATLEATNFAPNSTINFVIDWENQYLEPGEYRLKMTASNNDDEWTWDEPFTITDEQAEISDDAVELENRWFTPQVFIGIIVVLVIIIIILLIVLRKRKK</sequence>
<dbReference type="AlphaFoldDB" id="A0AAU8U5H8"/>
<dbReference type="GeneID" id="32030735"/>
<accession>A0AAU8U5H8</accession>